<dbReference type="Proteomes" id="UP001296873">
    <property type="component" value="Unassembled WGS sequence"/>
</dbReference>
<evidence type="ECO:0000256" key="1">
    <source>
        <dbReference type="ARBA" id="ARBA00004651"/>
    </source>
</evidence>
<evidence type="ECO:0000256" key="7">
    <source>
        <dbReference type="ARBA" id="ARBA00023136"/>
    </source>
</evidence>
<evidence type="ECO:0000313" key="10">
    <source>
        <dbReference type="EMBL" id="MBK1668084.1"/>
    </source>
</evidence>
<keyword evidence="11" id="KW-1185">Reference proteome</keyword>
<keyword evidence="3" id="KW-1003">Cell membrane</keyword>
<keyword evidence="2" id="KW-0813">Transport</keyword>
<protein>
    <submittedName>
        <fullName evidence="10">Branched-chain amino acid ABC transporter permease</fullName>
    </submittedName>
</protein>
<name>A0ABS1DCZ2_9PROT</name>
<feature type="transmembrane region" description="Helical" evidence="9">
    <location>
        <begin position="13"/>
        <end position="33"/>
    </location>
</feature>
<comment type="subcellular location">
    <subcellularLocation>
        <location evidence="1">Cell membrane</location>
        <topology evidence="1">Multi-pass membrane protein</topology>
    </subcellularLocation>
</comment>
<comment type="caution">
    <text evidence="10">The sequence shown here is derived from an EMBL/GenBank/DDBJ whole genome shotgun (WGS) entry which is preliminary data.</text>
</comment>
<proteinExistence type="inferred from homology"/>
<evidence type="ECO:0000313" key="11">
    <source>
        <dbReference type="Proteomes" id="UP001296873"/>
    </source>
</evidence>
<feature type="transmembrane region" description="Helical" evidence="9">
    <location>
        <begin position="236"/>
        <end position="260"/>
    </location>
</feature>
<evidence type="ECO:0000256" key="4">
    <source>
        <dbReference type="ARBA" id="ARBA00022692"/>
    </source>
</evidence>
<evidence type="ECO:0000256" key="5">
    <source>
        <dbReference type="ARBA" id="ARBA00022970"/>
    </source>
</evidence>
<dbReference type="CDD" id="cd06582">
    <property type="entry name" value="TM_PBP1_LivH_like"/>
    <property type="match status" value="1"/>
</dbReference>
<evidence type="ECO:0000256" key="8">
    <source>
        <dbReference type="ARBA" id="ARBA00037998"/>
    </source>
</evidence>
<feature type="transmembrane region" description="Helical" evidence="9">
    <location>
        <begin position="272"/>
        <end position="290"/>
    </location>
</feature>
<dbReference type="Pfam" id="PF02653">
    <property type="entry name" value="BPD_transp_2"/>
    <property type="match status" value="1"/>
</dbReference>
<dbReference type="InterPro" id="IPR001851">
    <property type="entry name" value="ABC_transp_permease"/>
</dbReference>
<feature type="transmembrane region" description="Helical" evidence="9">
    <location>
        <begin position="45"/>
        <end position="66"/>
    </location>
</feature>
<dbReference type="RefSeq" id="WP_200340250.1">
    <property type="nucleotide sequence ID" value="NZ_NRRL01000016.1"/>
</dbReference>
<dbReference type="PANTHER" id="PTHR11795:SF445">
    <property type="entry name" value="AMINO ACID ABC TRANSPORTER PERMEASE PROTEIN"/>
    <property type="match status" value="1"/>
</dbReference>
<feature type="transmembrane region" description="Helical" evidence="9">
    <location>
        <begin position="72"/>
        <end position="90"/>
    </location>
</feature>
<evidence type="ECO:0000256" key="6">
    <source>
        <dbReference type="ARBA" id="ARBA00022989"/>
    </source>
</evidence>
<comment type="similarity">
    <text evidence="8">Belongs to the binding-protein-dependent transport system permease family. LivHM subfamily.</text>
</comment>
<evidence type="ECO:0000256" key="3">
    <source>
        <dbReference type="ARBA" id="ARBA00022475"/>
    </source>
</evidence>
<reference evidence="10 11" key="1">
    <citation type="journal article" date="2020" name="Microorganisms">
        <title>Osmotic Adaptation and Compatible Solute Biosynthesis of Phototrophic Bacteria as Revealed from Genome Analyses.</title>
        <authorList>
            <person name="Imhoff J.F."/>
            <person name="Rahn T."/>
            <person name="Kunzel S."/>
            <person name="Keller A."/>
            <person name="Neulinger S.C."/>
        </authorList>
    </citation>
    <scope>NUCLEOTIDE SEQUENCE [LARGE SCALE GENOMIC DNA]</scope>
    <source>
        <strain evidence="10 11">DSM 9895</strain>
    </source>
</reference>
<gene>
    <name evidence="10" type="ORF">CKO28_08540</name>
</gene>
<dbReference type="InterPro" id="IPR052157">
    <property type="entry name" value="BCAA_transport_permease"/>
</dbReference>
<dbReference type="PANTHER" id="PTHR11795">
    <property type="entry name" value="BRANCHED-CHAIN AMINO ACID TRANSPORT SYSTEM PERMEASE PROTEIN LIVH"/>
    <property type="match status" value="1"/>
</dbReference>
<evidence type="ECO:0000256" key="2">
    <source>
        <dbReference type="ARBA" id="ARBA00022448"/>
    </source>
</evidence>
<evidence type="ECO:0000256" key="9">
    <source>
        <dbReference type="SAM" id="Phobius"/>
    </source>
</evidence>
<keyword evidence="6 9" id="KW-1133">Transmembrane helix</keyword>
<keyword evidence="5" id="KW-0029">Amino-acid transport</keyword>
<sequence length="300" mass="32366">MDNIQLLIETPPFALQLVIEGVLLGGIFALAAYGMALVWGVMNIINIVQGEWVMLGGFIAFALAQWGGVPSLFGIPVAAAALFAIGWLAYHTIIFRIVDRDLFTSILATFGLSILFQQLMNQIFGADVRTLESGLGSWYFFNSMVSISQTKVLGFVLAGVIAVVLTIFMRSSRMGQAIRATAQNARAARILGIDTDRVYAFTYGLNAAVCGAAGAIVVMAFTIHPYQGLIYTVRSFTIVVIAGLGNLPGVIASAFGLGIAEQYAGFTLGAEFQNAFVFLLLVVILVARNLKLQRRREVLR</sequence>
<accession>A0ABS1DCZ2</accession>
<feature type="transmembrane region" description="Helical" evidence="9">
    <location>
        <begin position="102"/>
        <end position="120"/>
    </location>
</feature>
<organism evidence="10 11">
    <name type="scientific">Rhodovibrio sodomensis</name>
    <dbReference type="NCBI Taxonomy" id="1088"/>
    <lineage>
        <taxon>Bacteria</taxon>
        <taxon>Pseudomonadati</taxon>
        <taxon>Pseudomonadota</taxon>
        <taxon>Alphaproteobacteria</taxon>
        <taxon>Rhodospirillales</taxon>
        <taxon>Rhodovibrionaceae</taxon>
        <taxon>Rhodovibrio</taxon>
    </lineage>
</organism>
<feature type="transmembrane region" description="Helical" evidence="9">
    <location>
        <begin position="152"/>
        <end position="169"/>
    </location>
</feature>
<dbReference type="EMBL" id="NRRL01000016">
    <property type="protein sequence ID" value="MBK1668084.1"/>
    <property type="molecule type" value="Genomic_DNA"/>
</dbReference>
<keyword evidence="4 9" id="KW-0812">Transmembrane</keyword>
<keyword evidence="7 9" id="KW-0472">Membrane</keyword>